<comment type="caution">
    <text evidence="5">The sequence shown here is derived from an EMBL/GenBank/DDBJ whole genome shotgun (WGS) entry which is preliminary data.</text>
</comment>
<sequence>MTRSLVGPAPAGPSVVPRVDPRLVAVAGSLCIAFSPIFIALADVSPGTATFFRCVLALPLLVPLALLERRRRLRSSPTTGNRPVVLFVGGALLGLDMTLWAESVHAVGAGVSTVLVNVQVVILPLLAFLVLGERVRRTFVLAVPVMLVGVALAGGLIGDPDAVTGVAPVRGTVTALIAAAAYAGYLLFVRLGAGPGQRFTPVAIATVGAAVTSFAVGSFWQGIDLAPDARSLMWLVVLAVIGQVVGWVLIASALPRLASSTGASILLLQPVGAVLLGALILGEVPGVLQLIGCAVVLGAVAVAARTRAAPIAPAGEPAPDADVTGQEAPATPRR</sequence>
<feature type="transmembrane region" description="Helical" evidence="3">
    <location>
        <begin position="107"/>
        <end position="131"/>
    </location>
</feature>
<feature type="transmembrane region" description="Helical" evidence="3">
    <location>
        <begin position="138"/>
        <end position="157"/>
    </location>
</feature>
<feature type="transmembrane region" description="Helical" evidence="3">
    <location>
        <begin position="287"/>
        <end position="304"/>
    </location>
</feature>
<evidence type="ECO:0000313" key="6">
    <source>
        <dbReference type="Proteomes" id="UP001595909"/>
    </source>
</evidence>
<feature type="transmembrane region" description="Helical" evidence="3">
    <location>
        <begin position="23"/>
        <end position="42"/>
    </location>
</feature>
<dbReference type="PANTHER" id="PTHR22911">
    <property type="entry name" value="ACYL-MALONYL CONDENSING ENZYME-RELATED"/>
    <property type="match status" value="1"/>
</dbReference>
<dbReference type="Pfam" id="PF00892">
    <property type="entry name" value="EamA"/>
    <property type="match status" value="2"/>
</dbReference>
<reference evidence="6" key="1">
    <citation type="journal article" date="2019" name="Int. J. Syst. Evol. Microbiol.">
        <title>The Global Catalogue of Microorganisms (GCM) 10K type strain sequencing project: providing services to taxonomists for standard genome sequencing and annotation.</title>
        <authorList>
            <consortium name="The Broad Institute Genomics Platform"/>
            <consortium name="The Broad Institute Genome Sequencing Center for Infectious Disease"/>
            <person name="Wu L."/>
            <person name="Ma J."/>
        </authorList>
    </citation>
    <scope>NUCLEOTIDE SEQUENCE [LARGE SCALE GENOMIC DNA]</scope>
    <source>
        <strain evidence="6">CCUG 50347</strain>
    </source>
</reference>
<comment type="similarity">
    <text evidence="1">Belongs to the EamA transporter family.</text>
</comment>
<feature type="region of interest" description="Disordered" evidence="2">
    <location>
        <begin position="313"/>
        <end position="334"/>
    </location>
</feature>
<feature type="transmembrane region" description="Helical" evidence="3">
    <location>
        <begin position="232"/>
        <end position="250"/>
    </location>
</feature>
<organism evidence="5 6">
    <name type="scientific">Actinomycetospora chibensis</name>
    <dbReference type="NCBI Taxonomy" id="663606"/>
    <lineage>
        <taxon>Bacteria</taxon>
        <taxon>Bacillati</taxon>
        <taxon>Actinomycetota</taxon>
        <taxon>Actinomycetes</taxon>
        <taxon>Pseudonocardiales</taxon>
        <taxon>Pseudonocardiaceae</taxon>
        <taxon>Actinomycetospora</taxon>
    </lineage>
</organism>
<evidence type="ECO:0000256" key="1">
    <source>
        <dbReference type="ARBA" id="ARBA00007362"/>
    </source>
</evidence>
<keyword evidence="6" id="KW-1185">Reference proteome</keyword>
<keyword evidence="3" id="KW-0812">Transmembrane</keyword>
<feature type="transmembrane region" description="Helical" evidence="3">
    <location>
        <begin position="169"/>
        <end position="189"/>
    </location>
</feature>
<keyword evidence="3" id="KW-0472">Membrane</keyword>
<name>A0ABV9RG99_9PSEU</name>
<feature type="transmembrane region" description="Helical" evidence="3">
    <location>
        <begin position="79"/>
        <end position="101"/>
    </location>
</feature>
<evidence type="ECO:0000259" key="4">
    <source>
        <dbReference type="Pfam" id="PF00892"/>
    </source>
</evidence>
<protein>
    <submittedName>
        <fullName evidence="5">DMT family transporter</fullName>
    </submittedName>
</protein>
<proteinExistence type="inferred from homology"/>
<dbReference type="SUPFAM" id="SSF103481">
    <property type="entry name" value="Multidrug resistance efflux transporter EmrE"/>
    <property type="match status" value="2"/>
</dbReference>
<feature type="transmembrane region" description="Helical" evidence="3">
    <location>
        <begin position="262"/>
        <end position="281"/>
    </location>
</feature>
<gene>
    <name evidence="5" type="ORF">ACFPEL_02030</name>
</gene>
<dbReference type="InterPro" id="IPR000620">
    <property type="entry name" value="EamA_dom"/>
</dbReference>
<feature type="transmembrane region" description="Helical" evidence="3">
    <location>
        <begin position="201"/>
        <end position="220"/>
    </location>
</feature>
<feature type="transmembrane region" description="Helical" evidence="3">
    <location>
        <begin position="48"/>
        <end position="67"/>
    </location>
</feature>
<evidence type="ECO:0000313" key="5">
    <source>
        <dbReference type="EMBL" id="MFC4831177.1"/>
    </source>
</evidence>
<evidence type="ECO:0000256" key="2">
    <source>
        <dbReference type="SAM" id="MobiDB-lite"/>
    </source>
</evidence>
<evidence type="ECO:0000256" key="3">
    <source>
        <dbReference type="SAM" id="Phobius"/>
    </source>
</evidence>
<dbReference type="Proteomes" id="UP001595909">
    <property type="component" value="Unassembled WGS sequence"/>
</dbReference>
<dbReference type="InterPro" id="IPR037185">
    <property type="entry name" value="EmrE-like"/>
</dbReference>
<dbReference type="EMBL" id="JBHSIM010000003">
    <property type="protein sequence ID" value="MFC4831177.1"/>
    <property type="molecule type" value="Genomic_DNA"/>
</dbReference>
<keyword evidence="3" id="KW-1133">Transmembrane helix</keyword>
<feature type="domain" description="EamA" evidence="4">
    <location>
        <begin position="171"/>
        <end position="303"/>
    </location>
</feature>
<dbReference type="PANTHER" id="PTHR22911:SF76">
    <property type="entry name" value="EAMA DOMAIN-CONTAINING PROTEIN"/>
    <property type="match status" value="1"/>
</dbReference>
<dbReference type="RefSeq" id="WP_274186793.1">
    <property type="nucleotide sequence ID" value="NZ_BAABHN010000003.1"/>
</dbReference>
<accession>A0ABV9RG99</accession>
<feature type="domain" description="EamA" evidence="4">
    <location>
        <begin position="23"/>
        <end position="153"/>
    </location>
</feature>